<dbReference type="InterPro" id="IPR029071">
    <property type="entry name" value="Ubiquitin-like_domsf"/>
</dbReference>
<reference evidence="6 7" key="1">
    <citation type="journal article" date="2018" name="PLoS Genet.">
        <title>Population sequencing reveals clonal diversity and ancestral inbreeding in the grapevine cultivar Chardonnay.</title>
        <authorList>
            <person name="Roach M.J."/>
            <person name="Johnson D.L."/>
            <person name="Bohlmann J."/>
            <person name="van Vuuren H.J."/>
            <person name="Jones S.J."/>
            <person name="Pretorius I.S."/>
            <person name="Schmidt S.A."/>
            <person name="Borneman A.R."/>
        </authorList>
    </citation>
    <scope>NUCLEOTIDE SEQUENCE [LARGE SCALE GENOMIC DNA]</scope>
    <source>
        <strain evidence="7">cv. Chardonnay</strain>
        <tissue evidence="6">Leaf</tissue>
    </source>
</reference>
<evidence type="ECO:0000256" key="3">
    <source>
        <dbReference type="ARBA" id="ARBA00022786"/>
    </source>
</evidence>
<comment type="similarity">
    <text evidence="1 5">Belongs to the ATG12 family.</text>
</comment>
<comment type="caution">
    <text evidence="6">The sequence shown here is derived from an EMBL/GenBank/DDBJ whole genome shotgun (WGS) entry which is preliminary data.</text>
</comment>
<evidence type="ECO:0000256" key="2">
    <source>
        <dbReference type="ARBA" id="ARBA00022499"/>
    </source>
</evidence>
<dbReference type="Gene3D" id="3.10.20.90">
    <property type="entry name" value="Phosphatidylinositol 3-kinase Catalytic Subunit, Chain A, domain 1"/>
    <property type="match status" value="1"/>
</dbReference>
<gene>
    <name evidence="6" type="primary">ATG12_1</name>
    <name evidence="6" type="ORF">CK203_079608</name>
</gene>
<dbReference type="FunFam" id="3.10.20.90:FF:000150">
    <property type="entry name" value="Ubiquitin-like protein ATG12"/>
    <property type="match status" value="1"/>
</dbReference>
<evidence type="ECO:0000256" key="1">
    <source>
        <dbReference type="ARBA" id="ARBA00007778"/>
    </source>
</evidence>
<evidence type="ECO:0000313" key="7">
    <source>
        <dbReference type="Proteomes" id="UP000288805"/>
    </source>
</evidence>
<keyword evidence="3 5" id="KW-0833">Ubl conjugation pathway</keyword>
<keyword evidence="2 5" id="KW-1017">Isopeptide bond</keyword>
<dbReference type="Pfam" id="PF04110">
    <property type="entry name" value="APG12"/>
    <property type="match status" value="1"/>
</dbReference>
<dbReference type="Proteomes" id="UP000288805">
    <property type="component" value="Unassembled WGS sequence"/>
</dbReference>
<dbReference type="GO" id="GO:0005737">
    <property type="term" value="C:cytoplasm"/>
    <property type="evidence" value="ECO:0007669"/>
    <property type="project" value="InterPro"/>
</dbReference>
<comment type="subunit">
    <text evidence="5">Forms a conjugate with ATG5.</text>
</comment>
<name>A0A438EWF9_VITVI</name>
<dbReference type="GO" id="GO:0000045">
    <property type="term" value="P:autophagosome assembly"/>
    <property type="evidence" value="ECO:0007669"/>
    <property type="project" value="InterPro"/>
</dbReference>
<dbReference type="InterPro" id="IPR007242">
    <property type="entry name" value="Atg12"/>
</dbReference>
<dbReference type="SUPFAM" id="SSF54236">
    <property type="entry name" value="Ubiquitin-like"/>
    <property type="match status" value="1"/>
</dbReference>
<accession>A0A438EWF9</accession>
<protein>
    <recommendedName>
        <fullName evidence="5">Ubiquitin-like protein ATG12</fullName>
    </recommendedName>
</protein>
<keyword evidence="4 5" id="KW-0072">Autophagy</keyword>
<dbReference type="PANTHER" id="PTHR13385">
    <property type="entry name" value="AUTOPHAGY PROTEIN 12"/>
    <property type="match status" value="1"/>
</dbReference>
<dbReference type="CDD" id="cd01612">
    <property type="entry name" value="Ubl_ATG12"/>
    <property type="match status" value="1"/>
</dbReference>
<sequence>MASESPSSARKVVVHLRATGDAPILKQAKFKIPGTDKFAKVIEFLRRQLHRDTLFVYVNSAFSPNPDELVIDLYNSIQEVTLFSLLELQQSWYIYAKQYILEFVIELEVKVGTLLPILHDLKMGQHAVSDSNSLPYKGAHVACRSKILMETVRGFESKSDKIKIFMLVSNVELHLDQVLEKLLMRFEHSSYLPGCSVSRRDSDFTTEDVWRIQIVQVLKNECFCGVGSPSHMLCRQGLAFDSMIMALRLLVHHGMDFPRVQDKKEGQCFEIPKAAVQPRTGIQLKRVCHPSFPTWVPGKQDEQPILELG</sequence>
<proteinExistence type="inferred from homology"/>
<dbReference type="EMBL" id="QGNW01001175">
    <property type="protein sequence ID" value="RVW52057.1"/>
    <property type="molecule type" value="Genomic_DNA"/>
</dbReference>
<evidence type="ECO:0000313" key="6">
    <source>
        <dbReference type="EMBL" id="RVW52057.1"/>
    </source>
</evidence>
<dbReference type="PANTHER" id="PTHR13385:SF0">
    <property type="entry name" value="UBIQUITIN-LIKE PROTEIN ATG12"/>
    <property type="match status" value="1"/>
</dbReference>
<evidence type="ECO:0000256" key="5">
    <source>
        <dbReference type="RuleBase" id="RU361201"/>
    </source>
</evidence>
<organism evidence="6 7">
    <name type="scientific">Vitis vinifera</name>
    <name type="common">Grape</name>
    <dbReference type="NCBI Taxonomy" id="29760"/>
    <lineage>
        <taxon>Eukaryota</taxon>
        <taxon>Viridiplantae</taxon>
        <taxon>Streptophyta</taxon>
        <taxon>Embryophyta</taxon>
        <taxon>Tracheophyta</taxon>
        <taxon>Spermatophyta</taxon>
        <taxon>Magnoliopsida</taxon>
        <taxon>eudicotyledons</taxon>
        <taxon>Gunneridae</taxon>
        <taxon>Pentapetalae</taxon>
        <taxon>rosids</taxon>
        <taxon>Vitales</taxon>
        <taxon>Vitaceae</taxon>
        <taxon>Viteae</taxon>
        <taxon>Vitis</taxon>
    </lineage>
</organism>
<evidence type="ECO:0000256" key="4">
    <source>
        <dbReference type="ARBA" id="ARBA00023006"/>
    </source>
</evidence>
<dbReference type="AlphaFoldDB" id="A0A438EWF9"/>
<comment type="function">
    <text evidence="5">Ubiquitin-like protein involved in cytoplasm to vacuole transport (Cvt) and autophagic vesicle formation.</text>
</comment>